<reference evidence="3 4" key="1">
    <citation type="submission" date="2016-03" db="EMBL/GenBank/DDBJ databases">
        <title>Draft genome sequence of the Fonsecaea monophora CBS 269.37.</title>
        <authorList>
            <person name="Bombassaro A."/>
            <person name="Vinicius W.A."/>
            <person name="De Hoog S."/>
            <person name="Sun J."/>
            <person name="Souza E.M."/>
            <person name="Raittz R.T."/>
            <person name="Costa F."/>
            <person name="Leao A.C."/>
            <person name="Tadra-Sfeir M.Z."/>
            <person name="Baura V."/>
            <person name="Balsanelli E."/>
            <person name="Pedrosa F.O."/>
            <person name="Moreno L.F."/>
            <person name="Steffens M.B."/>
            <person name="Xi L."/>
            <person name="Bocca A.L."/>
            <person name="Felipe M.S."/>
            <person name="Teixeira M."/>
            <person name="Telles Filho F.Q."/>
            <person name="Azevedo C.M."/>
            <person name="Gomes R."/>
            <person name="Vicente V.A."/>
        </authorList>
    </citation>
    <scope>NUCLEOTIDE SEQUENCE [LARGE SCALE GENOMIC DNA]</scope>
    <source>
        <strain evidence="3 4">CBS 269.37</strain>
    </source>
</reference>
<name>A0A177EU62_9EURO</name>
<evidence type="ECO:0000313" key="3">
    <source>
        <dbReference type="EMBL" id="OAG35564.1"/>
    </source>
</evidence>
<evidence type="ECO:0000256" key="1">
    <source>
        <dbReference type="SAM" id="MobiDB-lite"/>
    </source>
</evidence>
<proteinExistence type="predicted"/>
<dbReference type="AlphaFoldDB" id="A0A177EU62"/>
<gene>
    <name evidence="3" type="ORF">AYO21_10240</name>
</gene>
<comment type="caution">
    <text evidence="3">The sequence shown here is derived from an EMBL/GenBank/DDBJ whole genome shotgun (WGS) entry which is preliminary data.</text>
</comment>
<keyword evidence="4" id="KW-1185">Reference proteome</keyword>
<feature type="region of interest" description="Disordered" evidence="1">
    <location>
        <begin position="114"/>
        <end position="174"/>
    </location>
</feature>
<dbReference type="EMBL" id="LVKK01000114">
    <property type="protein sequence ID" value="OAG35564.1"/>
    <property type="molecule type" value="Genomic_DNA"/>
</dbReference>
<dbReference type="Proteomes" id="UP000077002">
    <property type="component" value="Unassembled WGS sequence"/>
</dbReference>
<feature type="region of interest" description="Disordered" evidence="1">
    <location>
        <begin position="365"/>
        <end position="388"/>
    </location>
</feature>
<organism evidence="3 4">
    <name type="scientific">Fonsecaea monophora</name>
    <dbReference type="NCBI Taxonomy" id="254056"/>
    <lineage>
        <taxon>Eukaryota</taxon>
        <taxon>Fungi</taxon>
        <taxon>Dikarya</taxon>
        <taxon>Ascomycota</taxon>
        <taxon>Pezizomycotina</taxon>
        <taxon>Eurotiomycetes</taxon>
        <taxon>Chaetothyriomycetidae</taxon>
        <taxon>Chaetothyriales</taxon>
        <taxon>Herpotrichiellaceae</taxon>
        <taxon>Fonsecaea</taxon>
    </lineage>
</organism>
<evidence type="ECO:0000313" key="4">
    <source>
        <dbReference type="Proteomes" id="UP000077002"/>
    </source>
</evidence>
<feature type="region of interest" description="Disordered" evidence="1">
    <location>
        <begin position="1"/>
        <end position="29"/>
    </location>
</feature>
<dbReference type="GeneID" id="34605363"/>
<dbReference type="RefSeq" id="XP_022507516.1">
    <property type="nucleotide sequence ID" value="XM_022660162.1"/>
</dbReference>
<dbReference type="SMART" id="SM00355">
    <property type="entry name" value="ZnF_C2H2"/>
    <property type="match status" value="3"/>
</dbReference>
<protein>
    <recommendedName>
        <fullName evidence="2">C2H2-type domain-containing protein</fullName>
    </recommendedName>
</protein>
<feature type="domain" description="C2H2-type" evidence="2">
    <location>
        <begin position="257"/>
        <end position="285"/>
    </location>
</feature>
<dbReference type="InterPro" id="IPR013087">
    <property type="entry name" value="Znf_C2H2_type"/>
</dbReference>
<feature type="domain" description="C2H2-type" evidence="2">
    <location>
        <begin position="295"/>
        <end position="323"/>
    </location>
</feature>
<sequence>MPTSIDNKFVPTPLAAAAEPDAGSDDDSTIEISRPATVTELVGDARCLSYGCVFERLIVVKGRVLDFAWSDLIGQTSTIRRRSASTVAPPAKDAVRQPILPTIRDILHQDLQGHVHASDPPVGRKQPPSYSPQDSGLAAGEQNPSKDDAHTNISELSPQNGNTMALGQSQNVHHTASLEERLPHAAATVLLADARDGRTSIGRLSSLIDLECGDCGYRAKSRSDLKYTHPPRSYSTRKTTADVRITRKHLARHNRDHKCPIQGCPQKWKGFATRNDLDRHLFVIHRINNRKLKSYKCFGRDCSRPQKEWPRLDNFKQHLKKMHSRESGEVLLQQSNEWYERQLAQQLEHGTLRVSPVPEAAAVQVSAPGRVSSANGNRTDSDSAVEVS</sequence>
<accession>A0A177EU62</accession>
<feature type="compositionally biased region" description="Polar residues" evidence="1">
    <location>
        <begin position="151"/>
        <end position="174"/>
    </location>
</feature>
<feature type="domain" description="C2H2-type" evidence="2">
    <location>
        <begin position="210"/>
        <end position="229"/>
    </location>
</feature>
<dbReference type="OrthoDB" id="6077919at2759"/>
<evidence type="ECO:0000259" key="2">
    <source>
        <dbReference type="SMART" id="SM00355"/>
    </source>
</evidence>